<proteinExistence type="predicted"/>
<dbReference type="Proteomes" id="UP001154329">
    <property type="component" value="Chromosome 1"/>
</dbReference>
<evidence type="ECO:0000256" key="1">
    <source>
        <dbReference type="SAM" id="MobiDB-lite"/>
    </source>
</evidence>
<feature type="region of interest" description="Disordered" evidence="1">
    <location>
        <begin position="185"/>
        <end position="208"/>
    </location>
</feature>
<dbReference type="AlphaFoldDB" id="A0A9P0IPE2"/>
<accession>A0A9P0IPE2</accession>
<dbReference type="EMBL" id="OU899034">
    <property type="protein sequence ID" value="CAH1711028.1"/>
    <property type="molecule type" value="Genomic_DNA"/>
</dbReference>
<reference evidence="2" key="2">
    <citation type="submission" date="2022-10" db="EMBL/GenBank/DDBJ databases">
        <authorList>
            <consortium name="ENA_rothamsted_submissions"/>
            <consortium name="culmorum"/>
            <person name="King R."/>
        </authorList>
    </citation>
    <scope>NUCLEOTIDE SEQUENCE</scope>
</reference>
<keyword evidence="3" id="KW-1185">Reference proteome</keyword>
<sequence>MTQEWVCLNLGMSAENFRDFDLDYRTNFKNIFNFLELQRSINRKTKIDIQQLKKKCVRIQKYIKKYIDMDPEAKGVIEFIKGACISCGRSAKMIKTKHPSLSCSGHKKQLLPAKPILEKEIHQLSGKTIKNKPIQTTTNNQCTKPATIPTETSFWINGVPQSCDPFSDKRTGNIDIDLDRIRKDVNSRKTKNDKLNSNNPREKPDMKPSIKICGFIRNSLGKRITNPSLISSTYDDSSFSCCLKGHQKKV</sequence>
<protein>
    <submittedName>
        <fullName evidence="2">Uncharacterized protein</fullName>
    </submittedName>
</protein>
<name>A0A9P0IPE2_APHGO</name>
<evidence type="ECO:0000313" key="3">
    <source>
        <dbReference type="Proteomes" id="UP001154329"/>
    </source>
</evidence>
<reference evidence="2" key="1">
    <citation type="submission" date="2022-02" db="EMBL/GenBank/DDBJ databases">
        <authorList>
            <person name="King R."/>
        </authorList>
    </citation>
    <scope>NUCLEOTIDE SEQUENCE</scope>
</reference>
<organism evidence="2 3">
    <name type="scientific">Aphis gossypii</name>
    <name type="common">Cotton aphid</name>
    <dbReference type="NCBI Taxonomy" id="80765"/>
    <lineage>
        <taxon>Eukaryota</taxon>
        <taxon>Metazoa</taxon>
        <taxon>Ecdysozoa</taxon>
        <taxon>Arthropoda</taxon>
        <taxon>Hexapoda</taxon>
        <taxon>Insecta</taxon>
        <taxon>Pterygota</taxon>
        <taxon>Neoptera</taxon>
        <taxon>Paraneoptera</taxon>
        <taxon>Hemiptera</taxon>
        <taxon>Sternorrhyncha</taxon>
        <taxon>Aphidomorpha</taxon>
        <taxon>Aphidoidea</taxon>
        <taxon>Aphididae</taxon>
        <taxon>Aphidini</taxon>
        <taxon>Aphis</taxon>
        <taxon>Aphis</taxon>
    </lineage>
</organism>
<gene>
    <name evidence="2" type="ORF">APHIGO_LOCUS1449</name>
</gene>
<evidence type="ECO:0000313" key="2">
    <source>
        <dbReference type="EMBL" id="CAH1711028.1"/>
    </source>
</evidence>